<dbReference type="EMBL" id="CM008963">
    <property type="protein sequence ID" value="PNW86661.1"/>
    <property type="molecule type" value="Genomic_DNA"/>
</dbReference>
<dbReference type="Gramene" id="PNW86661">
    <property type="protein sequence ID" value="PNW86661"/>
    <property type="gene ID" value="CHLRE_02g095051v5"/>
</dbReference>
<proteinExistence type="predicted"/>
<organism evidence="1 2">
    <name type="scientific">Chlamydomonas reinhardtii</name>
    <name type="common">Chlamydomonas smithii</name>
    <dbReference type="NCBI Taxonomy" id="3055"/>
    <lineage>
        <taxon>Eukaryota</taxon>
        <taxon>Viridiplantae</taxon>
        <taxon>Chlorophyta</taxon>
        <taxon>core chlorophytes</taxon>
        <taxon>Chlorophyceae</taxon>
        <taxon>CS clade</taxon>
        <taxon>Chlamydomonadales</taxon>
        <taxon>Chlamydomonadaceae</taxon>
        <taxon>Chlamydomonas</taxon>
    </lineage>
</organism>
<dbReference type="InParanoid" id="A0A2K3E1K6"/>
<protein>
    <submittedName>
        <fullName evidence="1">Uncharacterized protein</fullName>
    </submittedName>
</protein>
<evidence type="ECO:0000313" key="1">
    <source>
        <dbReference type="EMBL" id="PNW86661.1"/>
    </source>
</evidence>
<dbReference type="KEGG" id="cre:CHLRE_02g095051v5"/>
<dbReference type="Proteomes" id="UP000006906">
    <property type="component" value="Chromosome 2"/>
</dbReference>
<dbReference type="RefSeq" id="XP_042927152.1">
    <property type="nucleotide sequence ID" value="XM_043059520.1"/>
</dbReference>
<evidence type="ECO:0000313" key="2">
    <source>
        <dbReference type="Proteomes" id="UP000006906"/>
    </source>
</evidence>
<dbReference type="AlphaFoldDB" id="A0A2K3E1K6"/>
<dbReference type="GeneID" id="66052351"/>
<sequence>MALCPPAPRPLPTWVRGELIVQHLPAGVKGLILRPRDRTTSDTLWGRTATGSCAILDWPFALQLSVSSNIQARLGDAHANDVVERCAELAADALRRGICVVVGLWEANLAAAAREVLATGLGEAGEGGADDGEDFLSAPKMIMHNFIIQ</sequence>
<accession>A0A2K3E1K6</accession>
<reference evidence="1 2" key="1">
    <citation type="journal article" date="2007" name="Science">
        <title>The Chlamydomonas genome reveals the evolution of key animal and plant functions.</title>
        <authorList>
            <person name="Merchant S.S."/>
            <person name="Prochnik S.E."/>
            <person name="Vallon O."/>
            <person name="Harris E.H."/>
            <person name="Karpowicz S.J."/>
            <person name="Witman G.B."/>
            <person name="Terry A."/>
            <person name="Salamov A."/>
            <person name="Fritz-Laylin L.K."/>
            <person name="Marechal-Drouard L."/>
            <person name="Marshall W.F."/>
            <person name="Qu L.H."/>
            <person name="Nelson D.R."/>
            <person name="Sanderfoot A.A."/>
            <person name="Spalding M.H."/>
            <person name="Kapitonov V.V."/>
            <person name="Ren Q."/>
            <person name="Ferris P."/>
            <person name="Lindquist E."/>
            <person name="Shapiro H."/>
            <person name="Lucas S.M."/>
            <person name="Grimwood J."/>
            <person name="Schmutz J."/>
            <person name="Cardol P."/>
            <person name="Cerutti H."/>
            <person name="Chanfreau G."/>
            <person name="Chen C.L."/>
            <person name="Cognat V."/>
            <person name="Croft M.T."/>
            <person name="Dent R."/>
            <person name="Dutcher S."/>
            <person name="Fernandez E."/>
            <person name="Fukuzawa H."/>
            <person name="Gonzalez-Ballester D."/>
            <person name="Gonzalez-Halphen D."/>
            <person name="Hallmann A."/>
            <person name="Hanikenne M."/>
            <person name="Hippler M."/>
            <person name="Inwood W."/>
            <person name="Jabbari K."/>
            <person name="Kalanon M."/>
            <person name="Kuras R."/>
            <person name="Lefebvre P.A."/>
            <person name="Lemaire S.D."/>
            <person name="Lobanov A.V."/>
            <person name="Lohr M."/>
            <person name="Manuell A."/>
            <person name="Meier I."/>
            <person name="Mets L."/>
            <person name="Mittag M."/>
            <person name="Mittelmeier T."/>
            <person name="Moroney J.V."/>
            <person name="Moseley J."/>
            <person name="Napoli C."/>
            <person name="Nedelcu A.M."/>
            <person name="Niyogi K."/>
            <person name="Novoselov S.V."/>
            <person name="Paulsen I.T."/>
            <person name="Pazour G."/>
            <person name="Purton S."/>
            <person name="Ral J.P."/>
            <person name="Riano-Pachon D.M."/>
            <person name="Riekhof W."/>
            <person name="Rymarquis L."/>
            <person name="Schroda M."/>
            <person name="Stern D."/>
            <person name="Umen J."/>
            <person name="Willows R."/>
            <person name="Wilson N."/>
            <person name="Zimmer S.L."/>
            <person name="Allmer J."/>
            <person name="Balk J."/>
            <person name="Bisova K."/>
            <person name="Chen C.J."/>
            <person name="Elias M."/>
            <person name="Gendler K."/>
            <person name="Hauser C."/>
            <person name="Lamb M.R."/>
            <person name="Ledford H."/>
            <person name="Long J.C."/>
            <person name="Minagawa J."/>
            <person name="Page M.D."/>
            <person name="Pan J."/>
            <person name="Pootakham W."/>
            <person name="Roje S."/>
            <person name="Rose A."/>
            <person name="Stahlberg E."/>
            <person name="Terauchi A.M."/>
            <person name="Yang P."/>
            <person name="Ball S."/>
            <person name="Bowler C."/>
            <person name="Dieckmann C.L."/>
            <person name="Gladyshev V.N."/>
            <person name="Green P."/>
            <person name="Jorgensen R."/>
            <person name="Mayfield S."/>
            <person name="Mueller-Roeber B."/>
            <person name="Rajamani S."/>
            <person name="Sayre R.T."/>
            <person name="Brokstein P."/>
            <person name="Dubchak I."/>
            <person name="Goodstein D."/>
            <person name="Hornick L."/>
            <person name="Huang Y.W."/>
            <person name="Jhaveri J."/>
            <person name="Luo Y."/>
            <person name="Martinez D."/>
            <person name="Ngau W.C."/>
            <person name="Otillar B."/>
            <person name="Poliakov A."/>
            <person name="Porter A."/>
            <person name="Szajkowski L."/>
            <person name="Werner G."/>
            <person name="Zhou K."/>
            <person name="Grigoriev I.V."/>
            <person name="Rokhsar D.S."/>
            <person name="Grossman A.R."/>
        </authorList>
    </citation>
    <scope>NUCLEOTIDE SEQUENCE [LARGE SCALE GENOMIC DNA]</scope>
    <source>
        <strain evidence="2">CC-503</strain>
    </source>
</reference>
<gene>
    <name evidence="1" type="ORF">CHLRE_02g095051v5</name>
</gene>
<keyword evidence="2" id="KW-1185">Reference proteome</keyword>
<name>A0A2K3E1K6_CHLRE</name>